<dbReference type="Proteomes" id="UP001595629">
    <property type="component" value="Unassembled WGS sequence"/>
</dbReference>
<dbReference type="InterPro" id="IPR002104">
    <property type="entry name" value="Integrase_catalytic"/>
</dbReference>
<dbReference type="EMBL" id="JBHRXI010000012">
    <property type="protein sequence ID" value="MFC3614758.1"/>
    <property type="molecule type" value="Genomic_DNA"/>
</dbReference>
<dbReference type="PANTHER" id="PTHR30629">
    <property type="entry name" value="PROPHAGE INTEGRASE"/>
    <property type="match status" value="1"/>
</dbReference>
<dbReference type="InterPro" id="IPR025166">
    <property type="entry name" value="Integrase_DNA_bind_dom"/>
</dbReference>
<feature type="region of interest" description="Disordered" evidence="5">
    <location>
        <begin position="73"/>
        <end position="102"/>
    </location>
</feature>
<evidence type="ECO:0000313" key="8">
    <source>
        <dbReference type="Proteomes" id="UP001595629"/>
    </source>
</evidence>
<keyword evidence="2" id="KW-0229">DNA integration</keyword>
<dbReference type="PROSITE" id="PS51898">
    <property type="entry name" value="TYR_RECOMBINASE"/>
    <property type="match status" value="1"/>
</dbReference>
<dbReference type="InterPro" id="IPR013762">
    <property type="entry name" value="Integrase-like_cat_sf"/>
</dbReference>
<dbReference type="Gene3D" id="3.30.160.390">
    <property type="entry name" value="Integrase, DNA-binding domain"/>
    <property type="match status" value="1"/>
</dbReference>
<dbReference type="InterPro" id="IPR038488">
    <property type="entry name" value="Integrase_DNA-bd_sf"/>
</dbReference>
<dbReference type="InterPro" id="IPR050808">
    <property type="entry name" value="Phage_Integrase"/>
</dbReference>
<dbReference type="PANTHER" id="PTHR30629:SF2">
    <property type="entry name" value="PROPHAGE INTEGRASE INTS-RELATED"/>
    <property type="match status" value="1"/>
</dbReference>
<keyword evidence="8" id="KW-1185">Reference proteome</keyword>
<feature type="domain" description="Tyr recombinase" evidence="6">
    <location>
        <begin position="208"/>
        <end position="392"/>
    </location>
</feature>
<protein>
    <submittedName>
        <fullName evidence="7">Tyrosine-type recombinase/integrase</fullName>
    </submittedName>
</protein>
<proteinExistence type="inferred from homology"/>
<evidence type="ECO:0000256" key="2">
    <source>
        <dbReference type="ARBA" id="ARBA00022908"/>
    </source>
</evidence>
<evidence type="ECO:0000256" key="1">
    <source>
        <dbReference type="ARBA" id="ARBA00008857"/>
    </source>
</evidence>
<gene>
    <name evidence="7" type="ORF">ACFORG_13375</name>
</gene>
<dbReference type="InterPro" id="IPR010998">
    <property type="entry name" value="Integrase_recombinase_N"/>
</dbReference>
<comment type="similarity">
    <text evidence="1">Belongs to the 'phage' integrase family.</text>
</comment>
<accession>A0ABV7TK17</accession>
<dbReference type="Pfam" id="PF22022">
    <property type="entry name" value="Phage_int_M"/>
    <property type="match status" value="1"/>
</dbReference>
<evidence type="ECO:0000259" key="6">
    <source>
        <dbReference type="PROSITE" id="PS51898"/>
    </source>
</evidence>
<organism evidence="7 8">
    <name type="scientific">Lutimaribacter marinistellae</name>
    <dbReference type="NCBI Taxonomy" id="1820329"/>
    <lineage>
        <taxon>Bacteria</taxon>
        <taxon>Pseudomonadati</taxon>
        <taxon>Pseudomonadota</taxon>
        <taxon>Alphaproteobacteria</taxon>
        <taxon>Rhodobacterales</taxon>
        <taxon>Roseobacteraceae</taxon>
        <taxon>Lutimaribacter</taxon>
    </lineage>
</organism>
<evidence type="ECO:0000313" key="7">
    <source>
        <dbReference type="EMBL" id="MFC3614758.1"/>
    </source>
</evidence>
<dbReference type="CDD" id="cd00801">
    <property type="entry name" value="INT_P4_C"/>
    <property type="match status" value="1"/>
</dbReference>
<dbReference type="InterPro" id="IPR053876">
    <property type="entry name" value="Phage_int_M"/>
</dbReference>
<evidence type="ECO:0000256" key="3">
    <source>
        <dbReference type="ARBA" id="ARBA00023125"/>
    </source>
</evidence>
<dbReference type="Pfam" id="PF13356">
    <property type="entry name" value="Arm-DNA-bind_3"/>
    <property type="match status" value="1"/>
</dbReference>
<name>A0ABV7TK17_9RHOB</name>
<dbReference type="Gene3D" id="1.10.150.130">
    <property type="match status" value="1"/>
</dbReference>
<reference evidence="8" key="1">
    <citation type="journal article" date="2019" name="Int. J. Syst. Evol. Microbiol.">
        <title>The Global Catalogue of Microorganisms (GCM) 10K type strain sequencing project: providing services to taxonomists for standard genome sequencing and annotation.</title>
        <authorList>
            <consortium name="The Broad Institute Genomics Platform"/>
            <consortium name="The Broad Institute Genome Sequencing Center for Infectious Disease"/>
            <person name="Wu L."/>
            <person name="Ma J."/>
        </authorList>
    </citation>
    <scope>NUCLEOTIDE SEQUENCE [LARGE SCALE GENOMIC DNA]</scope>
    <source>
        <strain evidence="8">KCTC 42911</strain>
    </source>
</reference>
<dbReference type="RefSeq" id="WP_386736029.1">
    <property type="nucleotide sequence ID" value="NZ_JBHRXI010000012.1"/>
</dbReference>
<dbReference type="Gene3D" id="1.10.443.10">
    <property type="entry name" value="Intergrase catalytic core"/>
    <property type="match status" value="1"/>
</dbReference>
<sequence>MEDTPMTVLSDARIRALKPKEKPFKQADFDGLYLLVNPNGSKLWRFKYRWFGKEKLLALGKYPDVGLADARRKRDEARSQIATGEDPAGARKRQKAKSTAEQNETFVKLAAELLEKKRREGRAQATLQKTEWFHRLLSADIGAMPVSQITAQDLLVPLRKLEKKGNHESAVRMRSAAGAVFRYAIALGLADNDPTYGLKDALIRPTARHRAAITDRSGVGALMRAVDGFSGQRTTQLALQLLALTALRPGELRMADWEEIDEAAAVWTVPAHRAKMRRPHAVPLSRQALALVKDLRALTGWGRLVFPSVRSSQRCMSENTLNAALRRLGYGKEEMSSHGFRAMFSTLANESGLWHPDAVERALAHVEKNEIRRAYARGQHWDERVELAQWWADQLDEMKADRTQP</sequence>
<dbReference type="Pfam" id="PF00589">
    <property type="entry name" value="Phage_integrase"/>
    <property type="match status" value="1"/>
</dbReference>
<evidence type="ECO:0000256" key="5">
    <source>
        <dbReference type="SAM" id="MobiDB-lite"/>
    </source>
</evidence>
<dbReference type="InterPro" id="IPR011010">
    <property type="entry name" value="DNA_brk_join_enz"/>
</dbReference>
<keyword evidence="3" id="KW-0238">DNA-binding</keyword>
<evidence type="ECO:0000256" key="4">
    <source>
        <dbReference type="ARBA" id="ARBA00023172"/>
    </source>
</evidence>
<comment type="caution">
    <text evidence="7">The sequence shown here is derived from an EMBL/GenBank/DDBJ whole genome shotgun (WGS) entry which is preliminary data.</text>
</comment>
<keyword evidence="4" id="KW-0233">DNA recombination</keyword>
<dbReference type="SUPFAM" id="SSF56349">
    <property type="entry name" value="DNA breaking-rejoining enzymes"/>
    <property type="match status" value="1"/>
</dbReference>